<feature type="domain" description="Mutator-like transposase" evidence="1">
    <location>
        <begin position="184"/>
        <end position="438"/>
    </location>
</feature>
<dbReference type="EMBL" id="CAJPWZ010002894">
    <property type="protein sequence ID" value="CAG2247284.1"/>
    <property type="molecule type" value="Genomic_DNA"/>
</dbReference>
<comment type="caution">
    <text evidence="2">The sequence shown here is derived from an EMBL/GenBank/DDBJ whole genome shotgun (WGS) entry which is preliminary data.</text>
</comment>
<evidence type="ECO:0000313" key="3">
    <source>
        <dbReference type="Proteomes" id="UP000683360"/>
    </source>
</evidence>
<dbReference type="InterPro" id="IPR049012">
    <property type="entry name" value="Mutator_transp_dom"/>
</dbReference>
<protein>
    <recommendedName>
        <fullName evidence="1">Mutator-like transposase domain-containing protein</fullName>
    </recommendedName>
</protein>
<dbReference type="AlphaFoldDB" id="A0A8S3UXB5"/>
<sequence length="581" mass="65362">MGRKSNKKIPQNGFKKGYVPWNAGKKIKFGKNCEIFKYVRLDSDVYKSRVNKCLDGVLSVQNADGTMANCKLLRPKPKNMTLVDTYLKANVSSADQFTYKIFQQNALQYMINTEMKNHMLYKQDCKGDLKFDTEAQVKWGLAWQERFQCNICGFKSAFHKLYEEVESLKRGRRAATVNIGAQVGLQKCANKVSKVVEKVNKDDMENIRKNLANDNKTLGLSNEKLVRVESDARYNNPIFSNGSTPFQGGTQVTQVMCENMTKNKKIISLYTGNKLCLIASKLRGKGKNVTCPNHAGLCTANIAEDFPIGNEGEYSRRCAAEVSDHLQISHFTSDGDSKSFTGIKSVHGNNVQSLRDVRHLSQSLKRAIMKCTFSEIMFSGSRKQNEKSRFALDIKARCVAELNTGFSVHKGNLQLMKAHMPNVIDAIIMCYKGNCGSSCKVNSYVCGGEPSKCWIRSYIANGSTLKMTFYDQEELRRNFPGRAHAAVLMVNNKYSNSVIKLSVQLGAAITPGSLVAKQLKQRHKIDIRNAQRKRLISSKLRRANSRRRKYKLHASIHYPLSVYYKKGLADSGNEDSDNICD</sequence>
<dbReference type="Proteomes" id="UP000683360">
    <property type="component" value="Unassembled WGS sequence"/>
</dbReference>
<reference evidence="2" key="1">
    <citation type="submission" date="2021-03" db="EMBL/GenBank/DDBJ databases">
        <authorList>
            <person name="Bekaert M."/>
        </authorList>
    </citation>
    <scope>NUCLEOTIDE SEQUENCE</scope>
</reference>
<gene>
    <name evidence="2" type="ORF">MEDL_59193</name>
</gene>
<keyword evidence="3" id="KW-1185">Reference proteome</keyword>
<proteinExistence type="predicted"/>
<accession>A0A8S3UXB5</accession>
<name>A0A8S3UXB5_MYTED</name>
<evidence type="ECO:0000313" key="2">
    <source>
        <dbReference type="EMBL" id="CAG2247284.1"/>
    </source>
</evidence>
<evidence type="ECO:0000259" key="1">
    <source>
        <dbReference type="Pfam" id="PF20700"/>
    </source>
</evidence>
<dbReference type="Pfam" id="PF20700">
    <property type="entry name" value="Mutator"/>
    <property type="match status" value="1"/>
</dbReference>
<organism evidence="2 3">
    <name type="scientific">Mytilus edulis</name>
    <name type="common">Blue mussel</name>
    <dbReference type="NCBI Taxonomy" id="6550"/>
    <lineage>
        <taxon>Eukaryota</taxon>
        <taxon>Metazoa</taxon>
        <taxon>Spiralia</taxon>
        <taxon>Lophotrochozoa</taxon>
        <taxon>Mollusca</taxon>
        <taxon>Bivalvia</taxon>
        <taxon>Autobranchia</taxon>
        <taxon>Pteriomorphia</taxon>
        <taxon>Mytilida</taxon>
        <taxon>Mytiloidea</taxon>
        <taxon>Mytilidae</taxon>
        <taxon>Mytilinae</taxon>
        <taxon>Mytilus</taxon>
    </lineage>
</organism>
<dbReference type="OrthoDB" id="6149057at2759"/>